<accession>A0A6C0DRE8</accession>
<dbReference type="SUPFAM" id="SSF56300">
    <property type="entry name" value="Metallo-dependent phosphatases"/>
    <property type="match status" value="1"/>
</dbReference>
<proteinExistence type="predicted"/>
<dbReference type="AlphaFoldDB" id="A0A6C0DRE8"/>
<dbReference type="InterPro" id="IPR029052">
    <property type="entry name" value="Metallo-depent_PP-like"/>
</dbReference>
<protein>
    <submittedName>
        <fullName evidence="1">Uncharacterized protein</fullName>
    </submittedName>
</protein>
<evidence type="ECO:0000313" key="1">
    <source>
        <dbReference type="EMBL" id="QHT19518.1"/>
    </source>
</evidence>
<sequence>MRQSIRRVQYASSLHVDAFEKVVGAHFVKPAAPVLLLAGRIGRLSSFKTQAFLNHCSRLWSRVIYVPTTYDYGVASVPGNVQILNNSVTEIGDVVFVGSKYHTEKEIDFVDSVFNEYRRSNKRLVAITSRSVVDRWSPLPPYNLWICGHTPGGEVLETRNGVLVAYNSRGPIYGQNDFDGSCGWRRDAVIDIPDNYKEGSELQALTGLA</sequence>
<name>A0A6C0DRE8_9ZZZZ</name>
<dbReference type="EMBL" id="MN739667">
    <property type="protein sequence ID" value="QHT19518.1"/>
    <property type="molecule type" value="Genomic_DNA"/>
</dbReference>
<reference evidence="1" key="1">
    <citation type="journal article" date="2020" name="Nature">
        <title>Giant virus diversity and host interactions through global metagenomics.</title>
        <authorList>
            <person name="Schulz F."/>
            <person name="Roux S."/>
            <person name="Paez-Espino D."/>
            <person name="Jungbluth S."/>
            <person name="Walsh D.A."/>
            <person name="Denef V.J."/>
            <person name="McMahon K.D."/>
            <person name="Konstantinidis K.T."/>
            <person name="Eloe-Fadrosh E.A."/>
            <person name="Kyrpides N.C."/>
            <person name="Woyke T."/>
        </authorList>
    </citation>
    <scope>NUCLEOTIDE SEQUENCE</scope>
    <source>
        <strain evidence="1">GVMAG-M-3300023174-57</strain>
    </source>
</reference>
<organism evidence="1">
    <name type="scientific">viral metagenome</name>
    <dbReference type="NCBI Taxonomy" id="1070528"/>
    <lineage>
        <taxon>unclassified sequences</taxon>
        <taxon>metagenomes</taxon>
        <taxon>organismal metagenomes</taxon>
    </lineage>
</organism>